<evidence type="ECO:0000256" key="1">
    <source>
        <dbReference type="SAM" id="MobiDB-lite"/>
    </source>
</evidence>
<reference evidence="2 3" key="1">
    <citation type="journal article" date="2010" name="Genome Biol.">
        <title>A first genome assembly of the barley fungal pathogen Pyrenophora teres f. teres.</title>
        <authorList>
            <person name="Ellwood S.R."/>
            <person name="Liu Z."/>
            <person name="Syme R.A."/>
            <person name="Lai Z."/>
            <person name="Hane J.K."/>
            <person name="Keiper F."/>
            <person name="Moffat C.S."/>
            <person name="Oliver R.P."/>
            <person name="Friesen T.L."/>
        </authorList>
    </citation>
    <scope>NUCLEOTIDE SEQUENCE [LARGE SCALE GENOMIC DNA]</scope>
    <source>
        <strain evidence="2 3">0-1</strain>
    </source>
</reference>
<sequence>PVVNPKAGTDNFENNDKSDGPASPFVEEESDLEAGADNFEADDKSDGPASPFVEEKSDLGAEDEET</sequence>
<dbReference type="KEGG" id="pte:PTT_10756"/>
<evidence type="ECO:0000313" key="2">
    <source>
        <dbReference type="EMBL" id="EFQ92217.1"/>
    </source>
</evidence>
<feature type="region of interest" description="Disordered" evidence="1">
    <location>
        <begin position="1"/>
        <end position="66"/>
    </location>
</feature>
<organism evidence="3">
    <name type="scientific">Pyrenophora teres f. teres (strain 0-1)</name>
    <name type="common">Barley net blotch fungus</name>
    <name type="synonym">Drechslera teres f. teres</name>
    <dbReference type="NCBI Taxonomy" id="861557"/>
    <lineage>
        <taxon>Eukaryota</taxon>
        <taxon>Fungi</taxon>
        <taxon>Dikarya</taxon>
        <taxon>Ascomycota</taxon>
        <taxon>Pezizomycotina</taxon>
        <taxon>Dothideomycetes</taxon>
        <taxon>Pleosporomycetidae</taxon>
        <taxon>Pleosporales</taxon>
        <taxon>Pleosporineae</taxon>
        <taxon>Pleosporaceae</taxon>
        <taxon>Pyrenophora</taxon>
    </lineage>
</organism>
<keyword evidence="3" id="KW-1185">Reference proteome</keyword>
<feature type="non-terminal residue" evidence="2">
    <location>
        <position position="1"/>
    </location>
</feature>
<dbReference type="Proteomes" id="UP000001067">
    <property type="component" value="Unassembled WGS sequence"/>
</dbReference>
<name>E3RQ00_PYRTT</name>
<dbReference type="HOGENOM" id="CLU_2838284_0_0_1"/>
<protein>
    <submittedName>
        <fullName evidence="2">Uncharacterized protein</fullName>
    </submittedName>
</protein>
<dbReference type="EMBL" id="GL534411">
    <property type="protein sequence ID" value="EFQ92217.1"/>
    <property type="molecule type" value="Genomic_DNA"/>
</dbReference>
<dbReference type="AlphaFoldDB" id="E3RQ00"/>
<gene>
    <name evidence="2" type="ORF">PTT_10756</name>
</gene>
<evidence type="ECO:0000313" key="3">
    <source>
        <dbReference type="Proteomes" id="UP000001067"/>
    </source>
</evidence>
<proteinExistence type="predicted"/>
<accession>E3RQ00</accession>